<dbReference type="EMBL" id="FPAA01000004">
    <property type="protein sequence ID" value="SFS61256.1"/>
    <property type="molecule type" value="Genomic_DNA"/>
</dbReference>
<organism evidence="1 2">
    <name type="scientific">Marininema halotolerans</name>
    <dbReference type="NCBI Taxonomy" id="1155944"/>
    <lineage>
        <taxon>Bacteria</taxon>
        <taxon>Bacillati</taxon>
        <taxon>Bacillota</taxon>
        <taxon>Bacilli</taxon>
        <taxon>Bacillales</taxon>
        <taxon>Thermoactinomycetaceae</taxon>
        <taxon>Marininema</taxon>
    </lineage>
</organism>
<name>A0A1I6R9D0_9BACL</name>
<keyword evidence="2" id="KW-1185">Reference proteome</keyword>
<reference evidence="2" key="1">
    <citation type="submission" date="2016-10" db="EMBL/GenBank/DDBJ databases">
        <authorList>
            <person name="Varghese N."/>
            <person name="Submissions S."/>
        </authorList>
    </citation>
    <scope>NUCLEOTIDE SEQUENCE [LARGE SCALE GENOMIC DNA]</scope>
    <source>
        <strain evidence="2">DSM 45789</strain>
    </source>
</reference>
<evidence type="ECO:0000313" key="2">
    <source>
        <dbReference type="Proteomes" id="UP000198660"/>
    </source>
</evidence>
<protein>
    <submittedName>
        <fullName evidence="1">Uncharacterized protein</fullName>
    </submittedName>
</protein>
<gene>
    <name evidence="1" type="ORF">SAMN05444972_104291</name>
</gene>
<evidence type="ECO:0000313" key="1">
    <source>
        <dbReference type="EMBL" id="SFS61256.1"/>
    </source>
</evidence>
<dbReference type="AlphaFoldDB" id="A0A1I6R9D0"/>
<accession>A0A1I6R9D0</accession>
<dbReference type="Proteomes" id="UP000198660">
    <property type="component" value="Unassembled WGS sequence"/>
</dbReference>
<sequence length="137" mass="15302">MSPAVSADVFRSNSKRFLPNQTLTFTTVGNRQGVRVNRNRAGEINALITTRPGTYQIDWIVQSISSSPVVVELNINRGAIAYRYAEDKNDIDQLIGLNFVKLRKGSIIRLINRGQRALTVTAQAPGTIRSLLRIHRL</sequence>
<proteinExistence type="predicted"/>
<dbReference type="RefSeq" id="WP_091836109.1">
    <property type="nucleotide sequence ID" value="NZ_FPAA01000004.1"/>
</dbReference>